<dbReference type="InterPro" id="IPR058622">
    <property type="entry name" value="TolC"/>
</dbReference>
<keyword evidence="3" id="KW-0813">Transport</keyword>
<evidence type="ECO:0000313" key="9">
    <source>
        <dbReference type="EMBL" id="RCU51751.1"/>
    </source>
</evidence>
<dbReference type="Pfam" id="PF02321">
    <property type="entry name" value="OEP"/>
    <property type="match status" value="2"/>
</dbReference>
<evidence type="ECO:0000256" key="4">
    <source>
        <dbReference type="ARBA" id="ARBA00022452"/>
    </source>
</evidence>
<gene>
    <name evidence="9" type="ORF">DU002_04580</name>
</gene>
<keyword evidence="4" id="KW-1134">Transmembrane beta strand</keyword>
<dbReference type="PANTHER" id="PTHR30026">
    <property type="entry name" value="OUTER MEMBRANE PROTEIN TOLC"/>
    <property type="match status" value="1"/>
</dbReference>
<dbReference type="EMBL" id="QPID01000002">
    <property type="protein sequence ID" value="RCU51751.1"/>
    <property type="molecule type" value="Genomic_DNA"/>
</dbReference>
<dbReference type="PANTHER" id="PTHR30026:SF20">
    <property type="entry name" value="OUTER MEMBRANE PROTEIN TOLC"/>
    <property type="match status" value="1"/>
</dbReference>
<evidence type="ECO:0000256" key="3">
    <source>
        <dbReference type="ARBA" id="ARBA00022448"/>
    </source>
</evidence>
<name>A0A368NR53_9GAMM</name>
<dbReference type="GO" id="GO:0015288">
    <property type="term" value="F:porin activity"/>
    <property type="evidence" value="ECO:0007669"/>
    <property type="project" value="TreeGrafter"/>
</dbReference>
<comment type="caution">
    <text evidence="9">The sequence shown here is derived from an EMBL/GenBank/DDBJ whole genome shotgun (WGS) entry which is preliminary data.</text>
</comment>
<reference evidence="9 10" key="1">
    <citation type="submission" date="2018-07" db="EMBL/GenBank/DDBJ databases">
        <title>Corallincola holothuriorum sp. nov., a new facultative anaerobe isolated from sea cucumber Apostichopus japonicus.</title>
        <authorList>
            <person name="Xia H."/>
        </authorList>
    </citation>
    <scope>NUCLEOTIDE SEQUENCE [LARGE SCALE GENOMIC DNA]</scope>
    <source>
        <strain evidence="9 10">C4</strain>
    </source>
</reference>
<evidence type="ECO:0000256" key="5">
    <source>
        <dbReference type="ARBA" id="ARBA00022692"/>
    </source>
</evidence>
<protein>
    <submittedName>
        <fullName evidence="9">Outer membrane channel protein TolC</fullName>
    </submittedName>
</protein>
<keyword evidence="6" id="KW-0472">Membrane</keyword>
<organism evidence="9 10">
    <name type="scientific">Corallincola holothuriorum</name>
    <dbReference type="NCBI Taxonomy" id="2282215"/>
    <lineage>
        <taxon>Bacteria</taxon>
        <taxon>Pseudomonadati</taxon>
        <taxon>Pseudomonadota</taxon>
        <taxon>Gammaproteobacteria</taxon>
        <taxon>Alteromonadales</taxon>
        <taxon>Psychromonadaceae</taxon>
        <taxon>Corallincola</taxon>
    </lineage>
</organism>
<evidence type="ECO:0000256" key="1">
    <source>
        <dbReference type="ARBA" id="ARBA00004442"/>
    </source>
</evidence>
<evidence type="ECO:0000256" key="7">
    <source>
        <dbReference type="ARBA" id="ARBA00023237"/>
    </source>
</evidence>
<evidence type="ECO:0000313" key="10">
    <source>
        <dbReference type="Proteomes" id="UP000252558"/>
    </source>
</evidence>
<dbReference type="AlphaFoldDB" id="A0A368NR53"/>
<comment type="subcellular location">
    <subcellularLocation>
        <location evidence="1">Cell outer membrane</location>
    </subcellularLocation>
</comment>
<dbReference type="GO" id="GO:0009279">
    <property type="term" value="C:cell outer membrane"/>
    <property type="evidence" value="ECO:0007669"/>
    <property type="project" value="UniProtKB-SubCell"/>
</dbReference>
<dbReference type="RefSeq" id="WP_114337180.1">
    <property type="nucleotide sequence ID" value="NZ_QPID01000002.1"/>
</dbReference>
<dbReference type="OrthoDB" id="9813458at2"/>
<proteinExistence type="inferred from homology"/>
<keyword evidence="7" id="KW-0998">Cell outer membrane</keyword>
<keyword evidence="5" id="KW-0812">Transmembrane</keyword>
<feature type="signal peptide" evidence="8">
    <location>
        <begin position="1"/>
        <end position="23"/>
    </location>
</feature>
<feature type="chain" id="PRO_5016943508" evidence="8">
    <location>
        <begin position="24"/>
        <end position="437"/>
    </location>
</feature>
<dbReference type="Proteomes" id="UP000252558">
    <property type="component" value="Unassembled WGS sequence"/>
</dbReference>
<dbReference type="NCBIfam" id="TIGR01844">
    <property type="entry name" value="type_I_sec_TolC"/>
    <property type="match status" value="1"/>
</dbReference>
<evidence type="ECO:0000256" key="8">
    <source>
        <dbReference type="SAM" id="SignalP"/>
    </source>
</evidence>
<evidence type="ECO:0000256" key="6">
    <source>
        <dbReference type="ARBA" id="ARBA00023136"/>
    </source>
</evidence>
<dbReference type="InterPro" id="IPR010130">
    <property type="entry name" value="T1SS_OMP_TolC"/>
</dbReference>
<keyword evidence="10" id="KW-1185">Reference proteome</keyword>
<dbReference type="GO" id="GO:0015562">
    <property type="term" value="F:efflux transmembrane transporter activity"/>
    <property type="evidence" value="ECO:0007669"/>
    <property type="project" value="InterPro"/>
</dbReference>
<dbReference type="InterPro" id="IPR003423">
    <property type="entry name" value="OMP_efflux"/>
</dbReference>
<dbReference type="InterPro" id="IPR051906">
    <property type="entry name" value="TolC-like"/>
</dbReference>
<dbReference type="Gene3D" id="1.20.1600.10">
    <property type="entry name" value="Outer membrane efflux proteins (OEP)"/>
    <property type="match status" value="1"/>
</dbReference>
<keyword evidence="8" id="KW-0732">Signal</keyword>
<comment type="similarity">
    <text evidence="2">Belongs to the outer membrane factor (OMF) (TC 1.B.17) family.</text>
</comment>
<evidence type="ECO:0000256" key="2">
    <source>
        <dbReference type="ARBA" id="ARBA00007613"/>
    </source>
</evidence>
<dbReference type="SUPFAM" id="SSF56954">
    <property type="entry name" value="Outer membrane efflux proteins (OEP)"/>
    <property type="match status" value="1"/>
</dbReference>
<accession>A0A368NR53</accession>
<sequence>MVKKPLSLAVTLVLGSLTSSAFADDIWQIYEKSLEADPVILRAAAQRQQAFEAIKEARATLLPQISVTGQYTDTSSNRNFREGDGTSASVGLTQEIYRQESWISLDLAEKSAHQADVNYNLELQRQILRVADAYFEVLQAMDDVEFIRAEKRAIERQLEQTKQRFAVGLTAITDVHEAQAEYDRSAADEIVQVNVLENSYEGLRVLTGLSHRDLDILNTDLFSPAKPQPESAQNWQTIAKDKSLSLASARVATDIAKQNIDLAAAGHMPTLSLFAQYDTSNIDSNLNNGPDSYDDQTIGLQVSVPIYTGGAITSREQQAQYAYVATSEQMNETYREVNRVTISSYNDVIASISAIRAFEQTVVSRVSALQATEAGFEVGTRTIVDVLDATRNLYDAKAQLSSARYAYVLSVLSLKFAAGNLTEQDLKDVNKGLKRPA</sequence>
<dbReference type="GO" id="GO:1990281">
    <property type="term" value="C:efflux pump complex"/>
    <property type="evidence" value="ECO:0007669"/>
    <property type="project" value="TreeGrafter"/>
</dbReference>
<dbReference type="NCBIfam" id="NF007002">
    <property type="entry name" value="PRK09465.1"/>
    <property type="match status" value="1"/>
</dbReference>